<reference evidence="1 2" key="1">
    <citation type="submission" date="2024-09" db="EMBL/GenBank/DDBJ databases">
        <title>Laminarin stimulates single cell rates of sulfate reduction while oxygen inhibits transcriptomic activity in coastal marine sediment.</title>
        <authorList>
            <person name="Lindsay M."/>
            <person name="Orcutt B."/>
            <person name="Emerson D."/>
            <person name="Stepanauskas R."/>
            <person name="D'Angelo T."/>
        </authorList>
    </citation>
    <scope>NUCLEOTIDE SEQUENCE [LARGE SCALE GENOMIC DNA]</scope>
    <source>
        <strain evidence="1">SAG AM-311-K15</strain>
    </source>
</reference>
<comment type="caution">
    <text evidence="1">The sequence shown here is derived from an EMBL/GenBank/DDBJ whole genome shotgun (WGS) entry which is preliminary data.</text>
</comment>
<organism evidence="1 2">
    <name type="scientific">candidate division CSSED10-310 bacterium</name>
    <dbReference type="NCBI Taxonomy" id="2855610"/>
    <lineage>
        <taxon>Bacteria</taxon>
        <taxon>Bacteria division CSSED10-310</taxon>
    </lineage>
</organism>
<proteinExistence type="predicted"/>
<sequence>MKKVVILGFQLFFLFVLVAGIETSFATADEAKSEAVSEKGVVWYGGSFEETLTKAKAEKKQVMSYFFTDW</sequence>
<accession>A0ABV6Z4P3</accession>
<gene>
    <name evidence="1" type="ORF">ACFL27_24245</name>
</gene>
<dbReference type="Proteomes" id="UP001594351">
    <property type="component" value="Unassembled WGS sequence"/>
</dbReference>
<evidence type="ECO:0000313" key="2">
    <source>
        <dbReference type="Proteomes" id="UP001594351"/>
    </source>
</evidence>
<protein>
    <submittedName>
        <fullName evidence="1">Uncharacterized protein</fullName>
    </submittedName>
</protein>
<dbReference type="EMBL" id="JBHPBY010000472">
    <property type="protein sequence ID" value="MFC1853321.1"/>
    <property type="molecule type" value="Genomic_DNA"/>
</dbReference>
<evidence type="ECO:0000313" key="1">
    <source>
        <dbReference type="EMBL" id="MFC1853321.1"/>
    </source>
</evidence>
<keyword evidence="2" id="KW-1185">Reference proteome</keyword>
<name>A0ABV6Z4P3_UNCC1</name>
<dbReference type="Gene3D" id="3.40.30.10">
    <property type="entry name" value="Glutaredoxin"/>
    <property type="match status" value="1"/>
</dbReference>